<dbReference type="NCBIfam" id="TIGR01378">
    <property type="entry name" value="thi_PPkinase"/>
    <property type="match status" value="1"/>
</dbReference>
<organism evidence="7">
    <name type="scientific">marine metagenome</name>
    <dbReference type="NCBI Taxonomy" id="408172"/>
    <lineage>
        <taxon>unclassified sequences</taxon>
        <taxon>metagenomes</taxon>
        <taxon>ecological metagenomes</taxon>
    </lineage>
</organism>
<evidence type="ECO:0000259" key="6">
    <source>
        <dbReference type="Pfam" id="PF21275"/>
    </source>
</evidence>
<dbReference type="EMBL" id="UINC01060391">
    <property type="protein sequence ID" value="SVB84846.1"/>
    <property type="molecule type" value="Genomic_DNA"/>
</dbReference>
<dbReference type="Pfam" id="PF04263">
    <property type="entry name" value="TPK_catalytic"/>
    <property type="match status" value="1"/>
</dbReference>
<dbReference type="GO" id="GO:0004788">
    <property type="term" value="F:thiamine diphosphokinase activity"/>
    <property type="evidence" value="ECO:0007669"/>
    <property type="project" value="InterPro"/>
</dbReference>
<feature type="domain" description="Thiamin pyrophosphokinase catalytic" evidence="5">
    <location>
        <begin position="21"/>
        <end position="124"/>
    </location>
</feature>
<evidence type="ECO:0000256" key="4">
    <source>
        <dbReference type="ARBA" id="ARBA00022840"/>
    </source>
</evidence>
<dbReference type="InterPro" id="IPR053149">
    <property type="entry name" value="TPK"/>
</dbReference>
<evidence type="ECO:0000256" key="2">
    <source>
        <dbReference type="ARBA" id="ARBA00022741"/>
    </source>
</evidence>
<keyword evidence="1" id="KW-0808">Transferase</keyword>
<gene>
    <name evidence="7" type="ORF">METZ01_LOCUS237700</name>
</gene>
<protein>
    <submittedName>
        <fullName evidence="7">Uncharacterized protein</fullName>
    </submittedName>
</protein>
<keyword evidence="2" id="KW-0547">Nucleotide-binding</keyword>
<evidence type="ECO:0000259" key="5">
    <source>
        <dbReference type="Pfam" id="PF04263"/>
    </source>
</evidence>
<dbReference type="Pfam" id="PF21275">
    <property type="entry name" value="Thi_PPkinase_C"/>
    <property type="match status" value="1"/>
</dbReference>
<name>A0A382HC48_9ZZZZ</name>
<keyword evidence="4" id="KW-0067">ATP-binding</keyword>
<evidence type="ECO:0000313" key="7">
    <source>
        <dbReference type="EMBL" id="SVB84846.1"/>
    </source>
</evidence>
<dbReference type="InterPro" id="IPR036759">
    <property type="entry name" value="TPK_catalytic_sf"/>
</dbReference>
<accession>A0A382HC48</accession>
<dbReference type="InterPro" id="IPR049442">
    <property type="entry name" value="Thi_PPkinase-like_C"/>
</dbReference>
<dbReference type="CDD" id="cd07995">
    <property type="entry name" value="TPK"/>
    <property type="match status" value="1"/>
</dbReference>
<dbReference type="InterPro" id="IPR006282">
    <property type="entry name" value="Thi_PPkinase"/>
</dbReference>
<dbReference type="GO" id="GO:0005524">
    <property type="term" value="F:ATP binding"/>
    <property type="evidence" value="ECO:0007669"/>
    <property type="project" value="UniProtKB-KW"/>
</dbReference>
<dbReference type="SUPFAM" id="SSF63999">
    <property type="entry name" value="Thiamin pyrophosphokinase, catalytic domain"/>
    <property type="match status" value="1"/>
</dbReference>
<feature type="domain" description="Thiamin pyrophosphokinase-like substrate-binding" evidence="6">
    <location>
        <begin position="129"/>
        <end position="201"/>
    </location>
</feature>
<evidence type="ECO:0000256" key="3">
    <source>
        <dbReference type="ARBA" id="ARBA00022777"/>
    </source>
</evidence>
<dbReference type="InterPro" id="IPR007371">
    <property type="entry name" value="TPK_catalytic"/>
</dbReference>
<dbReference type="GO" id="GO:0006772">
    <property type="term" value="P:thiamine metabolic process"/>
    <property type="evidence" value="ECO:0007669"/>
    <property type="project" value="InterPro"/>
</dbReference>
<dbReference type="AlphaFoldDB" id="A0A382HC48"/>
<dbReference type="GO" id="GO:0009229">
    <property type="term" value="P:thiamine diphosphate biosynthetic process"/>
    <property type="evidence" value="ECO:0007669"/>
    <property type="project" value="InterPro"/>
</dbReference>
<sequence>MNSVVILANGDFPKHPTPLRILKEAASIICCDGAVNYLNEYGLKPSQIIGDMDSISKELKIKYEGRLIHIEEQNENDLRKALKWAENNGAKKAIILGATGKRDDHSLANIFTLLEFPSQLKMTIFTDHGKFSVVKGDQKFASFTGEQVSLFSVDQTIEITTTYLKYNLNSKKLTTLYFGSLNESINDIFTISISHGEILVYQVFK</sequence>
<evidence type="ECO:0000256" key="1">
    <source>
        <dbReference type="ARBA" id="ARBA00022679"/>
    </source>
</evidence>
<reference evidence="7" key="1">
    <citation type="submission" date="2018-05" db="EMBL/GenBank/DDBJ databases">
        <authorList>
            <person name="Lanie J.A."/>
            <person name="Ng W.-L."/>
            <person name="Kazmierczak K.M."/>
            <person name="Andrzejewski T.M."/>
            <person name="Davidsen T.M."/>
            <person name="Wayne K.J."/>
            <person name="Tettelin H."/>
            <person name="Glass J.I."/>
            <person name="Rusch D."/>
            <person name="Podicherti R."/>
            <person name="Tsui H.-C.T."/>
            <person name="Winkler M.E."/>
        </authorList>
    </citation>
    <scope>NUCLEOTIDE SEQUENCE</scope>
</reference>
<dbReference type="GO" id="GO:0016301">
    <property type="term" value="F:kinase activity"/>
    <property type="evidence" value="ECO:0007669"/>
    <property type="project" value="UniProtKB-KW"/>
</dbReference>
<keyword evidence="3" id="KW-0418">Kinase</keyword>
<dbReference type="Gene3D" id="3.40.50.10240">
    <property type="entry name" value="Thiamin pyrophosphokinase, catalytic domain"/>
    <property type="match status" value="1"/>
</dbReference>
<dbReference type="PANTHER" id="PTHR41299">
    <property type="entry name" value="THIAMINE PYROPHOSPHOKINASE"/>
    <property type="match status" value="1"/>
</dbReference>
<dbReference type="PANTHER" id="PTHR41299:SF1">
    <property type="entry name" value="THIAMINE PYROPHOSPHOKINASE"/>
    <property type="match status" value="1"/>
</dbReference>
<proteinExistence type="predicted"/>